<dbReference type="Proteomes" id="UP000292702">
    <property type="component" value="Unassembled WGS sequence"/>
</dbReference>
<dbReference type="STRING" id="92696.A0A4R0RJV8"/>
<keyword evidence="4" id="KW-1185">Reference proteome</keyword>
<feature type="region of interest" description="Disordered" evidence="1">
    <location>
        <begin position="480"/>
        <end position="509"/>
    </location>
</feature>
<evidence type="ECO:0000313" key="4">
    <source>
        <dbReference type="Proteomes" id="UP000292702"/>
    </source>
</evidence>
<evidence type="ECO:0000259" key="2">
    <source>
        <dbReference type="PROSITE" id="PS50181"/>
    </source>
</evidence>
<evidence type="ECO:0000313" key="3">
    <source>
        <dbReference type="EMBL" id="TCD67173.1"/>
    </source>
</evidence>
<proteinExistence type="predicted"/>
<protein>
    <recommendedName>
        <fullName evidence="2">F-box domain-containing protein</fullName>
    </recommendedName>
</protein>
<feature type="compositionally biased region" description="Acidic residues" evidence="1">
    <location>
        <begin position="500"/>
        <end position="509"/>
    </location>
</feature>
<accession>A0A4R0RJV8</accession>
<dbReference type="SUPFAM" id="SSF52047">
    <property type="entry name" value="RNI-like"/>
    <property type="match status" value="1"/>
</dbReference>
<organism evidence="3 4">
    <name type="scientific">Steccherinum ochraceum</name>
    <dbReference type="NCBI Taxonomy" id="92696"/>
    <lineage>
        <taxon>Eukaryota</taxon>
        <taxon>Fungi</taxon>
        <taxon>Dikarya</taxon>
        <taxon>Basidiomycota</taxon>
        <taxon>Agaricomycotina</taxon>
        <taxon>Agaricomycetes</taxon>
        <taxon>Polyporales</taxon>
        <taxon>Steccherinaceae</taxon>
        <taxon>Steccherinum</taxon>
    </lineage>
</organism>
<sequence>MVRFSYPDLPVEIFQRISQDLRKKDRIRLLRVSRSLQQVFLPIVYANITLIDLPVAVKCIRTMSRVTKYNLPGMVRSLTISNNRYNTFTYLDFGKFEKKFLVCLERMDNLRNISVSQLRSCSFHPGLLLALFRKSSLCSITLYDAMITNTNPFSIIPTPDWTIFEQPAPQMPCLTTLQISAYRFEEPLRKYLEDLLKRHASQLQALFLTADQIWEFEILKSPVPMPVLTTLELSPSTLGSVAFFEHTPHVTSLSIYEMDDERFTGVVPFPSHILPRLEYYNGPSNVLTQTQLLKGHPLLSTIELDGATFRAESDFTLQDKIISFQPPDWERVAGVLKQVKGTNVKRVALYAHELDIDRWEAVAPYAEKVEHFKVYLSDDWYGTVDYLAPRVFSHIPDLKSFLMSDYPRFRWVDDDFGRFEESLSTDVQQDILDAWEHAMSSEDMAGKWKLEKAAFTSLFTWEKQKDGTWVAGAASKNKNMWHNYEGTDEEDSGRSVKNSDDEESDDDSE</sequence>
<dbReference type="AlphaFoldDB" id="A0A4R0RJV8"/>
<feature type="domain" description="F-box" evidence="2">
    <location>
        <begin position="3"/>
        <end position="48"/>
    </location>
</feature>
<dbReference type="InterPro" id="IPR032675">
    <property type="entry name" value="LRR_dom_sf"/>
</dbReference>
<dbReference type="Gene3D" id="3.80.10.10">
    <property type="entry name" value="Ribonuclease Inhibitor"/>
    <property type="match status" value="1"/>
</dbReference>
<dbReference type="OrthoDB" id="2743924at2759"/>
<dbReference type="EMBL" id="RWJN01000107">
    <property type="protein sequence ID" value="TCD67173.1"/>
    <property type="molecule type" value="Genomic_DNA"/>
</dbReference>
<name>A0A4R0RJV8_9APHY</name>
<dbReference type="PROSITE" id="PS50181">
    <property type="entry name" value="FBOX"/>
    <property type="match status" value="1"/>
</dbReference>
<dbReference type="InterPro" id="IPR001810">
    <property type="entry name" value="F-box_dom"/>
</dbReference>
<gene>
    <name evidence="3" type="ORF">EIP91_000399</name>
</gene>
<reference evidence="3 4" key="1">
    <citation type="submission" date="2018-11" db="EMBL/GenBank/DDBJ databases">
        <title>Genome assembly of Steccherinum ochraceum LE-BIN_3174, the white-rot fungus of the Steccherinaceae family (The Residual Polyporoid clade, Polyporales, Basidiomycota).</title>
        <authorList>
            <person name="Fedorova T.V."/>
            <person name="Glazunova O.A."/>
            <person name="Landesman E.O."/>
            <person name="Moiseenko K.V."/>
            <person name="Psurtseva N.V."/>
            <person name="Savinova O.S."/>
            <person name="Shakhova N.V."/>
            <person name="Tyazhelova T.V."/>
            <person name="Vasina D.V."/>
        </authorList>
    </citation>
    <scope>NUCLEOTIDE SEQUENCE [LARGE SCALE GENOMIC DNA]</scope>
    <source>
        <strain evidence="3 4">LE-BIN_3174</strain>
    </source>
</reference>
<evidence type="ECO:0000256" key="1">
    <source>
        <dbReference type="SAM" id="MobiDB-lite"/>
    </source>
</evidence>
<comment type="caution">
    <text evidence="3">The sequence shown here is derived from an EMBL/GenBank/DDBJ whole genome shotgun (WGS) entry which is preliminary data.</text>
</comment>